<name>A0AC61R2R6_9FIRM</name>
<keyword evidence="1" id="KW-0418">Kinase</keyword>
<proteinExistence type="predicted"/>
<gene>
    <name evidence="1" type="ORF">E5357_03765</name>
</gene>
<reference evidence="1" key="1">
    <citation type="submission" date="2019-04" db="EMBL/GenBank/DDBJ databases">
        <title>Microbes associate with the intestines of laboratory mice.</title>
        <authorList>
            <person name="Navarre W."/>
            <person name="Wong E."/>
            <person name="Huang K."/>
            <person name="Tropini C."/>
            <person name="Ng K."/>
            <person name="Yu B."/>
        </authorList>
    </citation>
    <scope>NUCLEOTIDE SEQUENCE</scope>
    <source>
        <strain evidence="1">NM72_1-8</strain>
    </source>
</reference>
<evidence type="ECO:0000313" key="2">
    <source>
        <dbReference type="Proteomes" id="UP000307720"/>
    </source>
</evidence>
<dbReference type="EMBL" id="SRZB01000004">
    <property type="protein sequence ID" value="TGX99851.1"/>
    <property type="molecule type" value="Genomic_DNA"/>
</dbReference>
<dbReference type="Proteomes" id="UP000307720">
    <property type="component" value="Unassembled WGS sequence"/>
</dbReference>
<organism evidence="1 2">
    <name type="scientific">Hominisplanchenecus murintestinalis</name>
    <dbReference type="NCBI Taxonomy" id="2941517"/>
    <lineage>
        <taxon>Bacteria</taxon>
        <taxon>Bacillati</taxon>
        <taxon>Bacillota</taxon>
        <taxon>Clostridia</taxon>
        <taxon>Lachnospirales</taxon>
        <taxon>Lachnospiraceae</taxon>
        <taxon>Hominisplanchenecus</taxon>
    </lineage>
</organism>
<comment type="caution">
    <text evidence="1">The sequence shown here is derived from an EMBL/GenBank/DDBJ whole genome shotgun (WGS) entry which is preliminary data.</text>
</comment>
<accession>A0AC61R2R6</accession>
<keyword evidence="2" id="KW-1185">Reference proteome</keyword>
<keyword evidence="1" id="KW-0808">Transferase</keyword>
<sequence length="310" mass="35077">MDGKKRRILFIVNPKSGKGLIKNHLLEIIDVFVKDRMDVEVYVTQRKMDACRVTRRRAQNYDIIVCSGGDGTLDEVVTGMMELPRQQRAPVGYIPAGSTNDFAGSLGLPANMKNAAICITLKQPFRCDVGGFNENYFVYIAAFGAFTDVSYQTKQEVKNVLGHLAYVLEGAKRLFNLKSYRVKIHIGEELIEDDFIFGMVTNSQSVGGFKNITGKNVLLDDGVFEVTLIRRPKNALEIQEILGAILRQEMDNKLIYARKARQVYFESEEEIPWTLDGEFGGIHRTVEVKNYMQAVAIMANREMQEEITEE</sequence>
<protein>
    <submittedName>
        <fullName evidence="1">Diacylglycerol kinase family lipid kinase</fullName>
    </submittedName>
</protein>
<evidence type="ECO:0000313" key="1">
    <source>
        <dbReference type="EMBL" id="TGX99851.1"/>
    </source>
</evidence>